<dbReference type="RefSeq" id="WP_100898116.1">
    <property type="nucleotide sequence ID" value="NZ_CAWNNC010000001.1"/>
</dbReference>
<accession>A0A2K8SKY0</accession>
<dbReference type="AlphaFoldDB" id="A0A2K8SKY0"/>
<proteinExistence type="predicted"/>
<dbReference type="EMBL" id="CP024785">
    <property type="protein sequence ID" value="AUB36102.1"/>
    <property type="molecule type" value="Genomic_DNA"/>
</dbReference>
<reference evidence="1 2" key="1">
    <citation type="submission" date="2017-11" db="EMBL/GenBank/DDBJ databases">
        <title>Complete genome of a free-living desiccation-tolerant cyanobacterium and its photosynthetic adaptation to extreme terrestrial habitat.</title>
        <authorList>
            <person name="Shang J."/>
        </authorList>
    </citation>
    <scope>NUCLEOTIDE SEQUENCE [LARGE SCALE GENOMIC DNA]</scope>
    <source>
        <strain evidence="1 2">CCNUN1</strain>
    </source>
</reference>
<organism evidence="1 2">
    <name type="scientific">Nostoc flagelliforme CCNUN1</name>
    <dbReference type="NCBI Taxonomy" id="2038116"/>
    <lineage>
        <taxon>Bacteria</taxon>
        <taxon>Bacillati</taxon>
        <taxon>Cyanobacteriota</taxon>
        <taxon>Cyanophyceae</taxon>
        <taxon>Nostocales</taxon>
        <taxon>Nostocaceae</taxon>
        <taxon>Nostoc</taxon>
    </lineage>
</organism>
<dbReference type="KEGG" id="nfl:COO91_02003"/>
<keyword evidence="2" id="KW-1185">Reference proteome</keyword>
<name>A0A2K8SKY0_9NOSO</name>
<dbReference type="Proteomes" id="UP000232003">
    <property type="component" value="Chromosome"/>
</dbReference>
<gene>
    <name evidence="1" type="ORF">COO91_02003</name>
</gene>
<evidence type="ECO:0000313" key="2">
    <source>
        <dbReference type="Proteomes" id="UP000232003"/>
    </source>
</evidence>
<evidence type="ECO:0000313" key="1">
    <source>
        <dbReference type="EMBL" id="AUB36102.1"/>
    </source>
</evidence>
<sequence>MSNHQARQNSIVANQARSLAEDLGVEIVKNQITSKKYDYRIEKDGEIVRDGLPRYSDVLSELHKLGKEIASQEIAEDLQLATVTAPELVIETEPEAIAIEETAPNTVELSLEEIEPPTEIEAPVIVPTVVTSHLKPQFKPARIDLKQTTSQELKEQVLALLGLQTASQAAKWAKEQGMVVDLCYKSHWAAVLEKAQDSLTVAA</sequence>
<protein>
    <submittedName>
        <fullName evidence="1">Uncharacterized protein</fullName>
    </submittedName>
</protein>